<dbReference type="PANTHER" id="PTHR22878">
    <property type="entry name" value="DYNEIN HEAVY CHAIN 6, AXONEMAL-LIKE-RELATED"/>
    <property type="match status" value="1"/>
</dbReference>
<comment type="similarity">
    <text evidence="2">Belongs to the dynein heavy chain family.</text>
</comment>
<dbReference type="Pfam" id="PF18199">
    <property type="entry name" value="Dynein_C"/>
    <property type="match status" value="1"/>
</dbReference>
<feature type="compositionally biased region" description="Basic residues" evidence="18">
    <location>
        <begin position="1633"/>
        <end position="1642"/>
    </location>
</feature>
<dbReference type="GO" id="GO:0005874">
    <property type="term" value="C:microtubule"/>
    <property type="evidence" value="ECO:0007669"/>
    <property type="project" value="UniProtKB-KW"/>
</dbReference>
<dbReference type="Gene3D" id="1.20.920.20">
    <property type="match status" value="1"/>
</dbReference>
<feature type="coiled-coil region" evidence="17">
    <location>
        <begin position="1908"/>
        <end position="1942"/>
    </location>
</feature>
<evidence type="ECO:0000256" key="12">
    <source>
        <dbReference type="ARBA" id="ARBA00023212"/>
    </source>
</evidence>
<feature type="region of interest" description="Disordered" evidence="18">
    <location>
        <begin position="145"/>
        <end position="168"/>
    </location>
</feature>
<feature type="domain" description="AAA+ ATPase" evidence="19">
    <location>
        <begin position="3449"/>
        <end position="3577"/>
    </location>
</feature>
<evidence type="ECO:0000256" key="9">
    <source>
        <dbReference type="ARBA" id="ARBA00023054"/>
    </source>
</evidence>
<dbReference type="InterPro" id="IPR041228">
    <property type="entry name" value="Dynein_C"/>
</dbReference>
<feature type="compositionally biased region" description="Basic and acidic residues" evidence="18">
    <location>
        <begin position="3677"/>
        <end position="3686"/>
    </location>
</feature>
<dbReference type="GO" id="GO:0051959">
    <property type="term" value="F:dynein light intermediate chain binding"/>
    <property type="evidence" value="ECO:0007669"/>
    <property type="project" value="InterPro"/>
</dbReference>
<dbReference type="SUPFAM" id="SSF52540">
    <property type="entry name" value="P-loop containing nucleoside triphosphate hydrolases"/>
    <property type="match status" value="4"/>
</dbReference>
<dbReference type="InterPro" id="IPR003593">
    <property type="entry name" value="AAA+_ATPase"/>
</dbReference>
<dbReference type="InterPro" id="IPR041589">
    <property type="entry name" value="DNAH3_AAA_lid_1"/>
</dbReference>
<dbReference type="KEGG" id="clec:106674382"/>
<evidence type="ECO:0000256" key="1">
    <source>
        <dbReference type="ARBA" id="ARBA00004430"/>
    </source>
</evidence>
<feature type="coiled-coil region" evidence="17">
    <location>
        <begin position="1762"/>
        <end position="1865"/>
    </location>
</feature>
<feature type="domain" description="AAA+ ATPase" evidence="19">
    <location>
        <begin position="3170"/>
        <end position="3306"/>
    </location>
</feature>
<keyword evidence="5" id="KW-0677">Repeat</keyword>
<keyword evidence="12" id="KW-0206">Cytoskeleton</keyword>
<dbReference type="FunFam" id="1.10.287.2620:FF:000002">
    <property type="entry name" value="Dynein heavy chain 2, axonemal"/>
    <property type="match status" value="1"/>
</dbReference>
<feature type="region of interest" description="Disordered" evidence="18">
    <location>
        <begin position="1621"/>
        <end position="1642"/>
    </location>
</feature>
<dbReference type="Gene3D" id="1.10.8.1220">
    <property type="match status" value="1"/>
</dbReference>
<evidence type="ECO:0000256" key="5">
    <source>
        <dbReference type="ARBA" id="ARBA00022737"/>
    </source>
</evidence>
<dbReference type="RefSeq" id="XP_014262519.1">
    <property type="nucleotide sequence ID" value="XM_014407033.1"/>
</dbReference>
<feature type="compositionally biased region" description="Basic and acidic residues" evidence="18">
    <location>
        <begin position="1540"/>
        <end position="1566"/>
    </location>
</feature>
<organism evidence="20 21">
    <name type="scientific">Cimex lectularius</name>
    <name type="common">Bed bug</name>
    <name type="synonym">Acanthia lectularia</name>
    <dbReference type="NCBI Taxonomy" id="79782"/>
    <lineage>
        <taxon>Eukaryota</taxon>
        <taxon>Metazoa</taxon>
        <taxon>Ecdysozoa</taxon>
        <taxon>Arthropoda</taxon>
        <taxon>Hexapoda</taxon>
        <taxon>Insecta</taxon>
        <taxon>Pterygota</taxon>
        <taxon>Neoptera</taxon>
        <taxon>Paraneoptera</taxon>
        <taxon>Hemiptera</taxon>
        <taxon>Heteroptera</taxon>
        <taxon>Panheteroptera</taxon>
        <taxon>Cimicomorpha</taxon>
        <taxon>Cimicidae</taxon>
        <taxon>Cimex</taxon>
    </lineage>
</organism>
<dbReference type="InterPro" id="IPR042222">
    <property type="entry name" value="Dynein_2_N"/>
</dbReference>
<dbReference type="Pfam" id="PF12774">
    <property type="entry name" value="AAA_6"/>
    <property type="match status" value="1"/>
</dbReference>
<evidence type="ECO:0000256" key="17">
    <source>
        <dbReference type="SAM" id="Coils"/>
    </source>
</evidence>
<dbReference type="Pfam" id="PF17857">
    <property type="entry name" value="AAA_lid_1"/>
    <property type="match status" value="1"/>
</dbReference>
<dbReference type="Gene3D" id="1.20.140.100">
    <property type="entry name" value="Dynein heavy chain, N-terminal domain 2"/>
    <property type="match status" value="1"/>
</dbReference>
<feature type="compositionally biased region" description="Basic and acidic residues" evidence="18">
    <location>
        <begin position="1573"/>
        <end position="1586"/>
    </location>
</feature>
<dbReference type="FunFam" id="1.20.1270.280:FF:000005">
    <property type="entry name" value="Dynein axonemal heavy chain 10"/>
    <property type="match status" value="1"/>
</dbReference>
<dbReference type="Pfam" id="PF12780">
    <property type="entry name" value="AAA_8"/>
    <property type="match status" value="1"/>
</dbReference>
<dbReference type="Gene3D" id="3.40.50.300">
    <property type="entry name" value="P-loop containing nucleotide triphosphate hydrolases"/>
    <property type="match status" value="5"/>
</dbReference>
<evidence type="ECO:0000313" key="20">
    <source>
        <dbReference type="EnsemblMetazoa" id="XP_014262519.1"/>
    </source>
</evidence>
<evidence type="ECO:0000256" key="3">
    <source>
        <dbReference type="ARBA" id="ARBA00022490"/>
    </source>
</evidence>
<dbReference type="FunFam" id="1.10.8.720:FF:000005">
    <property type="entry name" value="Dynein axonemal heavy chain 10"/>
    <property type="match status" value="1"/>
</dbReference>
<feature type="region of interest" description="Disordered" evidence="18">
    <location>
        <begin position="3677"/>
        <end position="3701"/>
    </location>
</feature>
<evidence type="ECO:0000313" key="21">
    <source>
        <dbReference type="Proteomes" id="UP000494040"/>
    </source>
</evidence>
<dbReference type="FunFam" id="1.20.140.100:FF:000001">
    <property type="entry name" value="dynein heavy chain 17, axonemal"/>
    <property type="match status" value="1"/>
</dbReference>
<dbReference type="Gene3D" id="1.10.8.720">
    <property type="entry name" value="Region D6 of dynein motor"/>
    <property type="match status" value="1"/>
</dbReference>
<dbReference type="InterPro" id="IPR035699">
    <property type="entry name" value="AAA_6"/>
</dbReference>
<dbReference type="InterPro" id="IPR024743">
    <property type="entry name" value="Dynein_HC_stalk"/>
</dbReference>
<dbReference type="InterPro" id="IPR026983">
    <property type="entry name" value="DHC"/>
</dbReference>
<dbReference type="Gene3D" id="1.20.58.1120">
    <property type="match status" value="1"/>
</dbReference>
<dbReference type="InterPro" id="IPR041658">
    <property type="entry name" value="AAA_lid_11"/>
</dbReference>
<dbReference type="Proteomes" id="UP000494040">
    <property type="component" value="Unassembled WGS sequence"/>
</dbReference>
<dbReference type="InterPro" id="IPR043160">
    <property type="entry name" value="Dynein_C_barrel"/>
</dbReference>
<dbReference type="InterPro" id="IPR041466">
    <property type="entry name" value="Dynein_AAA5_ext"/>
</dbReference>
<dbReference type="PANTHER" id="PTHR22878:SF63">
    <property type="entry name" value="DYNEIN AXONEMAL HEAVY CHAIN 10"/>
    <property type="match status" value="1"/>
</dbReference>
<keyword evidence="4" id="KW-0493">Microtubule</keyword>
<dbReference type="Gene3D" id="1.20.920.30">
    <property type="match status" value="1"/>
</dbReference>
<keyword evidence="11" id="KW-0505">Motor protein</keyword>
<accession>A0A8I6TI52</accession>
<dbReference type="InterPro" id="IPR013594">
    <property type="entry name" value="Dynein_heavy_tail"/>
</dbReference>
<comment type="function">
    <text evidence="14">Force generating protein of eukaryotic cilia and flagella. Produces force towards the minus ends of microtubules. Dynein has ATPase activity; the force-producing power stroke is thought to occur on release of ADP. Required for assembly of the I1 inner arm complex and its targeting to the appropriate axoneme location. Also required for phototaxis.</text>
</comment>
<dbReference type="Pfam" id="PF17852">
    <property type="entry name" value="Dynein_AAA_lid"/>
    <property type="match status" value="1"/>
</dbReference>
<feature type="coiled-coil region" evidence="17">
    <location>
        <begin position="4425"/>
        <end position="4459"/>
    </location>
</feature>
<evidence type="ECO:0000256" key="10">
    <source>
        <dbReference type="ARBA" id="ARBA00023069"/>
    </source>
</evidence>
<dbReference type="InterPro" id="IPR027417">
    <property type="entry name" value="P-loop_NTPase"/>
</dbReference>
<dbReference type="FunFam" id="1.20.920.20:FF:000001">
    <property type="entry name" value="dynein heavy chain 2, axonemal"/>
    <property type="match status" value="1"/>
</dbReference>
<dbReference type="Gene3D" id="1.10.472.130">
    <property type="match status" value="1"/>
</dbReference>
<evidence type="ECO:0000256" key="2">
    <source>
        <dbReference type="ARBA" id="ARBA00008887"/>
    </source>
</evidence>
<dbReference type="FunFam" id="3.40.50.300:FF:000063">
    <property type="entry name" value="dynein heavy chain 6, axonemal"/>
    <property type="match status" value="1"/>
</dbReference>
<dbReference type="FunFam" id="3.10.490.20:FF:000006">
    <property type="entry name" value="Dynein axonemal heavy chain 10"/>
    <property type="match status" value="1"/>
</dbReference>
<evidence type="ECO:0000256" key="15">
    <source>
        <dbReference type="ARBA" id="ARBA00063032"/>
    </source>
</evidence>
<dbReference type="Gene3D" id="3.10.490.20">
    <property type="match status" value="1"/>
</dbReference>
<proteinExistence type="inferred from homology"/>
<dbReference type="GeneID" id="106674382"/>
<dbReference type="InterPro" id="IPR024317">
    <property type="entry name" value="Dynein_heavy_chain_D4_dom"/>
</dbReference>
<evidence type="ECO:0000256" key="13">
    <source>
        <dbReference type="ARBA" id="ARBA00023273"/>
    </source>
</evidence>
<protein>
    <recommendedName>
        <fullName evidence="16">Dynein-1, subspecies f</fullName>
    </recommendedName>
</protein>
<dbReference type="EnsemblMetazoa" id="XM_014407033.1">
    <property type="protein sequence ID" value="XP_014262519.1"/>
    <property type="gene ID" value="LOC106674382"/>
</dbReference>
<dbReference type="SMART" id="SM00382">
    <property type="entry name" value="AAA"/>
    <property type="match status" value="3"/>
</dbReference>
<dbReference type="Pfam" id="PF12775">
    <property type="entry name" value="AAA_7"/>
    <property type="match status" value="1"/>
</dbReference>
<dbReference type="GO" id="GO:0060294">
    <property type="term" value="P:cilium movement involved in cell motility"/>
    <property type="evidence" value="ECO:0007669"/>
    <property type="project" value="UniProtKB-ARBA"/>
</dbReference>
<feature type="region of interest" description="Disordered" evidence="18">
    <location>
        <begin position="1378"/>
        <end position="1399"/>
    </location>
</feature>
<keyword evidence="7" id="KW-0067">ATP-binding</keyword>
<dbReference type="Gene3D" id="3.20.180.20">
    <property type="entry name" value="Dynein heavy chain, N-terminal domain 2"/>
    <property type="match status" value="1"/>
</dbReference>
<evidence type="ECO:0000256" key="4">
    <source>
        <dbReference type="ARBA" id="ARBA00022701"/>
    </source>
</evidence>
<evidence type="ECO:0000256" key="16">
    <source>
        <dbReference type="ARBA" id="ARBA00077719"/>
    </source>
</evidence>
<dbReference type="InterPro" id="IPR042228">
    <property type="entry name" value="Dynein_linker_3"/>
</dbReference>
<dbReference type="Gene3D" id="1.10.287.2620">
    <property type="match status" value="1"/>
</dbReference>
<evidence type="ECO:0000256" key="6">
    <source>
        <dbReference type="ARBA" id="ARBA00022741"/>
    </source>
</evidence>
<dbReference type="Pfam" id="PF18198">
    <property type="entry name" value="AAA_lid_11"/>
    <property type="match status" value="1"/>
</dbReference>
<dbReference type="FunFam" id="1.10.8.1220:FF:000001">
    <property type="entry name" value="Dynein axonemal heavy chain 5"/>
    <property type="match status" value="1"/>
</dbReference>
<keyword evidence="21" id="KW-1185">Reference proteome</keyword>
<dbReference type="Pfam" id="PF12777">
    <property type="entry name" value="MT"/>
    <property type="match status" value="1"/>
</dbReference>
<dbReference type="InterPro" id="IPR035706">
    <property type="entry name" value="AAA_9"/>
</dbReference>
<keyword evidence="13" id="KW-0966">Cell projection</keyword>
<keyword evidence="6" id="KW-0547">Nucleotide-binding</keyword>
<dbReference type="InterPro" id="IPR013602">
    <property type="entry name" value="Dynein_heavy_linker"/>
</dbReference>
<evidence type="ECO:0000256" key="18">
    <source>
        <dbReference type="SAM" id="MobiDB-lite"/>
    </source>
</evidence>
<dbReference type="GO" id="GO:0008569">
    <property type="term" value="F:minus-end-directed microtubule motor activity"/>
    <property type="evidence" value="ECO:0007669"/>
    <property type="project" value="InterPro"/>
</dbReference>
<sequence>MISVTFKRILRKQKLVAQLHCKSGDVFLDFKQVPKYFYFLLTTSYGIPVMDTWEEACAEMPAYFLIGQLDKDLFHSFQTMMMVYEQHFAVNFNDAFSPIPYTKCQERPMPRRAAWNIPPLDVIKSSGGFARRMIKILTQIKYEDEDKEKPTPEEILAEEGEENAPGRKQLVAYSPQEIVKGYLNEYPEQVREIFKKIRTIKELKDDPDYLTKETSHYMHPVYNIFMKRIRTFNYFVMWCHRNHINKMVIEYPDLPDLEKASDETMYELSQDPEYVQALEDIVNSWAQYIFKLLESVREKSPSGHGPIPLYDYWALRATAFSPVFESLHYPIVEKILKVLSWTESNALNDFLYARNAIQAYYKVSLENTDYLNTAISEIRLLMKCEKVSEMAQVLPQVFEHIRILWVLSPHWGAEYYFSQLLDRIKWVVATKIKRILNVQELFSMDLDVIKKVCSSSAELMAFWKIIYMKTRQMIEETECEARWEFDKEELFRETDYIAYIAQTLSDMVTVMQEYLSIFCPEFVHSVIESSPIRNIIKRIWNLTIPIKSADFDIFHYRYTTKWNRIVDDFWHGMEELEQVALGVIQHAFKHLRSSGRAVTLLILFQKVEIRGKIFKLLMTKMDDVLIQFREEVAKITDTFAKGCSEPPIMRRHPIFAGAIAWTRHLFATVRMSLEGINEILDDTQSEKKKQTYREFQHLVDLLKAYENVTFKEWVINDLPYLKRAFRRNLIKLAELPLENTDNELSSGEEEAVKMAVDVYPKGKGNTPNLFNLLFPGRETLKEKKKNKFNEYYFSDDELESKLSKASSSSLSIGDTVKDRKTKNRTGADDDDQPDGEEDSQIEEDETDDDTYSSGGTETVSECSVIAKRRDHTESESDLSTQIGSVGADNSADEDGIYLNIGGVPFGFFPCPIEGRKSGEIYETQAVTCVVSDVDTHSDISHTEMERINANKVQILYQKQAAKPFDEEFEEKESKPTNQKRVASFHVVNTKAYEKKSHYDNIVPFSGTKEYTVDVLYKKSLEDAVTALIAGRYKENKFKNRFLSITEKGENREGVDGNEPSINEVQQKEKQLIKPQQKKVSLHSFLEGGDSNEVLNPIDLQPSPEMKIIYSQPKMDGVEEKVFNETIGPVKFEDQEVFKRPDVKNGESLNIYNCNSDSTDSSFTDKSEMFATSENDLLELRKKEDEFAFSTSETTSDSLEFIKPRTFINKLKQGQPAAKKQSLMRKKGKFTDASSLSSEIDIKFAPNEILFSHVYSTQPHQAERPYKSTTETKRLGGGKKGSETFLEKSASRRSKTKIEMGKILPSKGDSASYAIRKKLRSSYDERYFTPGPEIGTESDLENDSDMSFHAEKKLERMKVMQKPPVFSLVELQYHHNKMIPTQEGQKETAEQKGLENKDSSSSFMVKEGKAAFIGDNVKKQVVHHGKRILTIPEPYAYYVQRIKENTKRVFTKKMRLKLLSKKRGNVLYNYRRAEKEFERMFYDNEEEQLKAEYFNNLVEELLDMTETQAYSITGLDQKYEQEVLAMRSGKHKKKVDVWKLIGREPQSEPGEKSAAEKKKPELGKQEDTASIVSEQEKPDVRSVKDEPNGDEMAMVKVGSLTSAGTDQGDNFEDLSEMYLKRPYSPTKRADGKQNKKAKKKHSITTIRKKLMRHREKMRNLTGKERYRYLKNLYVAKMRKCCKRLKKLRKRRKRILEYRRKKYCAKRRQILKRKKQMYKEKTVEPQLVEMDQSMKRLQTGKTVKELAKIADEKRKRKLTEKMRRVRIRAERRRLREKVRRARKHIRLLNKKLEKLKLQKIRLKCKKKPIRVLVTQDEHEKMATRVKKEVKKARKIYKKKEKILERKKRKLEDKKLRLHEEIIKTEVKKQKVAQEAQERKYKRPKFDATIFEEVKDTLIDEVERIDIPGFKRRLNEVKDFQKKLLKEKQKQMEELNVDAKKSKKGNFNASSEETEMEINDAVATLEAGATRILPRVYVGCRHDVTRYPWREFIGTDTLCEHGYTIKLNFDSNFQRIVREAEMIDELGFPVPKEILCLATLKKLLHIEKFRVETVVNSYRELVSEMSEPQRAALKHFIVEIESLLYVGLTEHTWSSISVLKYCTLIGSKLARLRIVMSQIKEVERSLATIAQVVEKIEFFSLNFKQVVPFSSFFSRVDKSMLKSESVLASQFDRMTPAMCKLEMVAGLGYSGKCEQMVLYYRWAENTFFEALTNMVLQNCLLFQEFIIGKQKSRFLITVRLGPYDIQTQPTLSIVGHSLSTLLDKFLERLSHFPRWFDGTCHPVPFVKNLTTNVSHRYSYVHDVIEVGYVMKLIEKVYETINFVIGKVDDYILEWQKYSHLWKISASKTMKKFYDDKPMLSEFDECFSFYNSIQLLMNNHKGFADVYCIRLKVKPLVHNIIAIAGEWKNTLARHLVGAAKTKASELYEMFEDMTVKLGQNVINLESFQEILQTVKEIGDIQPEAECGFKYIYERMHLVEIWKCYVPSEQKKMYKTVRRKYAKLRLMAIYRTIALAPVKEIFHNITAAMAESFKEECLAFAEKFQKEGPGAQYDNLEKGLDILPEYEVKFNELLTRRIKITQAERNFCLKPSNLMPFLNAHDDFLKTQQVYEIYRKQKLFREHWSKHLWVNLVPSRLLDGIEEFLKDLKKLPPEVRDLPIATAIDRNIRDFKHTVPLMVQLKHPAIRPRHWQELMERTGKVFVINPETFTLENMFNMNLHLYEEIIEEIVWNAMKELLIESGIQQLSEFWSQMKIPILPHVNKNNVQRGYKLGQIDEILTTLDDGCMNLQSMGGSQFAAPFLNDIHKWEKNLSLVNEVLVEWTHLQRKWIYLEGIFVGGDIRQQLPSQARQFDDIDHSFLRIMEDVHQTPSILKQCLKQGRLNEIVSLSAGLDKCQKSLIDYLNEKRNAFARFFFLSDDELLSILGSSDPTSIQEHIVKIFDNVCMLQFIWENQNEAECPIIKGLISCEGEILQFADSIILTDKVENWMNKVLEEMRANNKYTHKHAIYDFGMVRQPRGNWMTQFIGMAVLAANGVWWTVEVEYSFRWLSEGQNRAMKNLWAKLNNQLDEIVIKVRGDLSKNERKKCTTVLTVDVHARDIVETFIANNITDREEFAWESQLRFYWVKTVDGLIIKQCSGEFNYGNEYMGLNGRLVITPLTDRIYLTITQALSMQLGGAPAGPAGTGKTETVKDLAKAMGLLCIVTNCGEGMDHLGFQKILYGLCQCGAWGCFDEFNRIDISVLSVISTQLQTIRNALQNKLTTFQLGPNEIALDSKVGVFITMNPGYAGRTELPESVKSLFRPVVCIIPDLEQICLIMLFSEGFLRAKVLAKKMTVLYKLSKEQLSKQNHYDFGLRALKSVLVMAGELKRNSPELPEDVLLMRALRDMNLPKFVNEDIPLFTGLINDLFPGLQCQRVTYPEFIEAVEKSLDEQGYVKLATQIDKIVQLYETMMTRHSVMVVGPTGGGKTVIINILAKAQTLLGTITKLYVLNPKSVTVNELYGVVNPLTRDWTDGLLSKTFREVNRTQKANVKKYIVFDGDVDALWIENMNSVMDDNKLLTLSNGERIRMVPSCALVFEVGDLQYASPATVSRAGMVYVERKNLGYKPYWTRWVNSRVDGAERHCLNTLFEQYVIRTLSMIFGGLAGLQQWNPLRTIIPQSELNLITQLCFVLEAMLPGSDHEMRGSKPEKQSSLQSVKVKKRKTSKTGKNENIELLEMTEATFIEALYLSLGASIVKEDRPHFDSFVKKIAGLPLVEDTPEKRATVSYLPQAMPSLYDYKLDQKNAVWIPWRDLVPPYVHDKNKKFGDILVPTEDSTKIHWLLHQMTHVKRPAILVGETGTSKTAVIMEYLRSLDNDQYVQLMLNFSSRTTSSDVQRNIESTIEKRTKDVYGPPVGKKLIIFIDDVNMPHFDAYGTQQPIALLKILVERNGIYDLGKELQWKTIKDTSILAAMGKSEGGRNEMDPRFISLFSVYNMTFPSDSTITHIFVSILAGHTSDFSEDVKTIITEIIKATIHLYKKVVIELPPTPTKFHYIYNLRDISRIIGGLLMTHKNHYLSDSRFLRVWRNEFTRVLFDRLINDEDHNRMNELTKETIEMEFAAQSDIVLKDPLLYGDYRNALIEDEPRFYEDLQNYNTVFQLFTRISTEYNEKHHTMNLVLFEDALDHLTRIHRVLRMHKGHAMIIGVGGCGKASIVKLASFAAECGNFGIVLCRGYSESHFKEDMKKLYRTVGVDQNSTTFLFASTHIVEEGFLELINNILTIGIIPSLFSDDEKDEIISSVRNAAKAEGYSVLKESCWQFFITKCRDNLHVVLSMNPLGDALRTRCRSFPGLISNTTIDWILPWPTEALYAVANKYFKDVDTIAEEVKEPIIESLVQVHLSMIQYTEDFHLQLRRKNYLTPKHYLDFIKTYLRLMGEKAESIDNQCERLEGGLKKIAEASVQLDELSEKLALQQIVINEKTKNTDLLMSEVENATRVATEKKKLAKKKQTEMGNQSKTIKRQKKEAEKALSKALPALEAAKLALSDLDKHDITEIRSFATPPEPVQVVCECVALLRGIKEVSWKAAKGLMADPFYLMKLREMNCDVIPQRTLQQVKAHLKSSKKMGEMAKISSAGMGLLKFVEAVLTYCAAYKDIKPKRDKVNELEQEYKEAERYLDKLNTEIDKIEETLEELNRRYSIANAEKIKIQEETEIMKRRLNAADQLFSGLGRENARWLEDLAQLAIDKKEIIGNCFLSAAFLSYTGPFSWEFRQDMLYRNWINIVKEAQLPISLPFKIEHHLTDDVTISLWNSEGLPPDELSIQNGILTMSASRFPICIDPQQQALNWIKKKEAKKNLKILSFGDPEFLKLLELAIKYGHPVLFQDVDYIDPIVDNVIQKNIKGNYGKYFIELGDKEVEYDTRFKMYLTTKLPNPNLNPSVYTTATVINYSVTLMGLEEQLLSVVVGHERPDLEEMRENLINETSQNKQLLKQLEDSLLRELATSTGNMLDNPDLVQTLDDTKSNATEVQSKLQMGSKTKADIEKLRNSYRPVAQRGAILFFILSDMSVVNPMYQYALNAYLDVFSHALRKTPPDSKLSRRIMRIIACLTQAIYDYGCTGIFEKHKLLLSFQIAVKLQMSEGNVTQKQVDFFIKGNVAIEKSTVKQPYPWITNQGWNDILKLTDEFSSTFGTLLKQLDSAPQQWKVWYDLDNPEGVDMPNGYGNNFTPFEILMLMRCIRIDRIYQCVTDFILKTMGEQYITPPYVSINQIYEQSTCNSPIIFILSPGSDPSGEIMKLSEVCQMRDKFKYLSLGQDQEAPAFKLIDEGINMGEWIMLQNCHLLLPFMRDLEKKLEKIVQRHPNFRLWLTTEPSENFPIGVLQSCFKVVMEPPNGLKLNLRNTFFKMKSSVLSSTDHPAFKTLVYIVAFFHAVIQERRKYDKVGWNINYDFSECDFAVSVEILSTYLTKALSSEEQRVPWNSLKYLIGEVMYGGRVIDHYDRRIVATYMDEYMGDFVFDALQQFYFYNDETIAITIPPPSTKEEYLEHINTLPLICPPGCYGLHGNAEIGYYTQATKEMWDTLIDLQPQSVLSASGISREEMIHNLAEDIIKVIPDPYELRRLRMNLENNTKPTKIVLLQELEKFNTLVRRMKSTLNNTQKALKGEIGMDNVLEDISTSLYNGQLPNDWRKHTQQTTKNLASWIEFFTKRNQFFTEWIAMGEPAVMWLPGLSFPEAYLTALVQEACRMEAWSLDKASIKTAVTDFTREDDVDAKPKIGCYISGLFLEGARWDHKKKCIANAHPKILIDNLPLLSITPTSKNSVSDDPYLLPTPVYMTSLRRNAMGVGFVFEASLPIPTHASFWILQGVCLLMTTDHAL</sequence>
<dbReference type="InterPro" id="IPR043157">
    <property type="entry name" value="Dynein_AAA1S"/>
</dbReference>
<feature type="region of interest" description="Disordered" evidence="18">
    <location>
        <begin position="1540"/>
        <end position="1589"/>
    </location>
</feature>
<dbReference type="FunFam" id="1.10.8.710:FF:000002">
    <property type="entry name" value="dynein heavy chain 17, axonemal"/>
    <property type="match status" value="1"/>
</dbReference>
<keyword evidence="9 17" id="KW-0175">Coiled coil</keyword>
<feature type="compositionally biased region" description="Acidic residues" evidence="18">
    <location>
        <begin position="828"/>
        <end position="850"/>
    </location>
</feature>
<evidence type="ECO:0000256" key="14">
    <source>
        <dbReference type="ARBA" id="ARBA00054075"/>
    </source>
</evidence>
<dbReference type="GO" id="GO:0045505">
    <property type="term" value="F:dynein intermediate chain binding"/>
    <property type="evidence" value="ECO:0007669"/>
    <property type="project" value="InterPro"/>
</dbReference>
<evidence type="ECO:0000256" key="11">
    <source>
        <dbReference type="ARBA" id="ARBA00023175"/>
    </source>
</evidence>
<feature type="region of interest" description="Disordered" evidence="18">
    <location>
        <begin position="1260"/>
        <end position="1291"/>
    </location>
</feature>
<dbReference type="GO" id="GO:0005524">
    <property type="term" value="F:ATP binding"/>
    <property type="evidence" value="ECO:0007669"/>
    <property type="project" value="UniProtKB-KW"/>
</dbReference>
<dbReference type="Gene3D" id="6.10.140.1060">
    <property type="match status" value="1"/>
</dbReference>
<feature type="domain" description="AAA+ ATPase" evidence="19">
    <location>
        <begin position="3825"/>
        <end position="3973"/>
    </location>
</feature>
<dbReference type="OrthoDB" id="64868at2759"/>
<dbReference type="FunFam" id="3.40.50.300:FF:000049">
    <property type="entry name" value="Dynein, axonemal, heavy chain 5"/>
    <property type="match status" value="1"/>
</dbReference>
<evidence type="ECO:0000259" key="19">
    <source>
        <dbReference type="SMART" id="SM00382"/>
    </source>
</evidence>
<dbReference type="FunFam" id="1.20.920.30:FF:000007">
    <property type="entry name" value="Dynein axonemal heavy chain 10"/>
    <property type="match status" value="1"/>
</dbReference>
<dbReference type="Pfam" id="PF08393">
    <property type="entry name" value="DHC_N2"/>
    <property type="match status" value="1"/>
</dbReference>
<keyword evidence="8" id="KW-0243">Dynein</keyword>
<dbReference type="Pfam" id="PF12781">
    <property type="entry name" value="AAA_9"/>
    <property type="match status" value="1"/>
</dbReference>
<dbReference type="FunFam" id="1.20.58.1120:FF:000008">
    <property type="entry name" value="Dynein heavy chain 10, axonemal"/>
    <property type="match status" value="1"/>
</dbReference>
<dbReference type="Gene3D" id="1.20.1270.280">
    <property type="match status" value="1"/>
</dbReference>
<dbReference type="GO" id="GO:0070286">
    <property type="term" value="P:axonemal dynein complex assembly"/>
    <property type="evidence" value="ECO:0007669"/>
    <property type="project" value="UniProtKB-ARBA"/>
</dbReference>
<evidence type="ECO:0000256" key="7">
    <source>
        <dbReference type="ARBA" id="ARBA00022840"/>
    </source>
</evidence>
<reference evidence="20" key="1">
    <citation type="submission" date="2022-01" db="UniProtKB">
        <authorList>
            <consortium name="EnsemblMetazoa"/>
        </authorList>
    </citation>
    <scope>IDENTIFICATION</scope>
</reference>
<dbReference type="GO" id="GO:0031514">
    <property type="term" value="C:motile cilium"/>
    <property type="evidence" value="ECO:0007669"/>
    <property type="project" value="UniProtKB-ARBA"/>
</dbReference>
<feature type="region of interest" description="Disordered" evidence="18">
    <location>
        <begin position="804"/>
        <end position="863"/>
    </location>
</feature>
<feature type="coiled-coil region" evidence="17">
    <location>
        <begin position="4631"/>
        <end position="4686"/>
    </location>
</feature>
<comment type="subunit">
    <text evidence="15">The I1 inner arm complex (also known as the f dynein complex) is a two-headed isoform composed of two heavy chains (1-alpha and 1-beta), three intermediate chains and three light chains. I1 occupies a specific position proximal to the first radial spoke and repeats every 96 nm along the length of the axoneme.</text>
</comment>
<name>A0A8I6TI52_CIMLE</name>
<dbReference type="Gene3D" id="1.10.8.710">
    <property type="match status" value="1"/>
</dbReference>
<dbReference type="FunFam" id="3.40.50.300:FF:000153">
    <property type="entry name" value="Dynein axonemal heavy chain 1"/>
    <property type="match status" value="1"/>
</dbReference>
<dbReference type="Pfam" id="PF08385">
    <property type="entry name" value="DHC_N1"/>
    <property type="match status" value="1"/>
</dbReference>
<dbReference type="InterPro" id="IPR004273">
    <property type="entry name" value="Dynein_heavy_D6_P-loop"/>
</dbReference>
<feature type="compositionally biased region" description="Basic and acidic residues" evidence="18">
    <location>
        <begin position="1383"/>
        <end position="1397"/>
    </location>
</feature>
<keyword evidence="3" id="KW-0963">Cytoplasm</keyword>
<dbReference type="InterPro" id="IPR042219">
    <property type="entry name" value="AAA_lid_11_sf"/>
</dbReference>
<keyword evidence="10" id="KW-0969">Cilium</keyword>
<dbReference type="FunFam" id="3.40.50.300:FF:002141">
    <property type="entry name" value="Dynein heavy chain"/>
    <property type="match status" value="1"/>
</dbReference>
<dbReference type="Pfam" id="PF03028">
    <property type="entry name" value="Dynein_heavy"/>
    <property type="match status" value="1"/>
</dbReference>
<feature type="region of interest" description="Disordered" evidence="18">
    <location>
        <begin position="4479"/>
        <end position="4500"/>
    </location>
</feature>
<comment type="subcellular location">
    <subcellularLocation>
        <location evidence="1">Cytoplasm</location>
        <location evidence="1">Cytoskeleton</location>
        <location evidence="1">Cilium axoneme</location>
    </subcellularLocation>
</comment>
<evidence type="ECO:0000256" key="8">
    <source>
        <dbReference type="ARBA" id="ARBA00023017"/>
    </source>
</evidence>
<dbReference type="GO" id="GO:0005858">
    <property type="term" value="C:axonemal dynein complex"/>
    <property type="evidence" value="ECO:0007669"/>
    <property type="project" value="UniProtKB-ARBA"/>
</dbReference>